<dbReference type="SUPFAM" id="SSF82714">
    <property type="entry name" value="Multidrug efflux transporter AcrB TolC docking domain, DN and DC subdomains"/>
    <property type="match status" value="2"/>
</dbReference>
<dbReference type="Gene3D" id="3.30.70.1430">
    <property type="entry name" value="Multidrug efflux transporter AcrB pore domain"/>
    <property type="match status" value="2"/>
</dbReference>
<dbReference type="PANTHER" id="PTHR32063:SF0">
    <property type="entry name" value="SWARMING MOTILITY PROTEIN SWRC"/>
    <property type="match status" value="1"/>
</dbReference>
<sequence length="1028" mass="116526">MIRKLITSLLSKPIAVFMASGLILIFGIISFNQIKFALLPNIEYPRLTILTKFENSSAVEVENLVTKYLTDTLNTVPRIEQIESDSYQGLSIVRIRFKYGTDLAISTLEVREKLDQIRDLLPREAARPLITRFNPGESPFMQIAFTFKNSEDEKKLRSYLEENVIFYFERIEGVASAQISGGYKKEILVEIDPERMNFYRTSIDEVKHKIISQNKNIPAGQLPYGNKELLIKTKSQFESLEDIKNLIIGSTQNFERFNLSDISEIKEVFKKKQSYVRHNGRDAVILSLYRESSRNSFALSKDIKQVIKEKKEIFGNLLNYEIIFNESDYIEASINSLILSLIIGAFLAYISLLIILKNTISPTLLVITIPLSIISSILIFRFLGISLNLMSMGGLAIGIGMLFDSSNVVLSGIERNLQLGKSLKESVVEGVVEVFGSVSSATLTTIIVFLPLVFLESLVGILFSEMAFSIIIIIIVSYLISFTFLPVSTLILYKLRKNNLENNFILYRVFDEEGVKQRYVRFLQILLKNPSKIFVPLVFCLLISLIVGNFLNLDFLPKISTGRYILRAEFPKGTPLNLMNEKSFHLEQAIRSKINKDYFSIVSRDEIEILKNPNLQKEKFIVQIEFSLEKREQYLISEIVNELNKKPELSKTKIWIEEKGDLLSQLVLFRRDVINLEITGDSPVTISEAGLKLKEKLESNPKVLFVRLGMDTQEPELLLESDSLKLASFGLLNQNIADLIKIGLRGEDISKYKVSANETDIRIHLKDSNIKDAKDLLNLRLLTRNGENLALGNVVRYKESTAYPSIQRSGSNIVNNVYIRLQNGDSTTREEILNIFKSEMDRKDISILPSDEIRQIESSMIELLLTILLSTIIVYMVLSGIFETFAVSFIMLFSAPLVLIGTIPFIFISGSSLNVSSFIGMILLIGVLVDNASLFYEYFSIYNQTNSSITDSVLLAAQEIFRPVLMNNSTTILGMLPIAFGLGFGTEFQFPLSIVVISGLLISTFASLYLVPLFFNIYFQKKSKQRTF</sequence>
<dbReference type="OrthoDB" id="366306at2"/>
<feature type="transmembrane region" description="Helical" evidence="1">
    <location>
        <begin position="885"/>
        <end position="909"/>
    </location>
</feature>
<name>A0A4R9IGV9_9LEPT</name>
<dbReference type="PANTHER" id="PTHR32063">
    <property type="match status" value="1"/>
</dbReference>
<dbReference type="PRINTS" id="PR00702">
    <property type="entry name" value="ACRIFLAVINRP"/>
</dbReference>
<dbReference type="Gene3D" id="1.20.1640.10">
    <property type="entry name" value="Multidrug efflux transporter AcrB transmembrane domain"/>
    <property type="match status" value="2"/>
</dbReference>
<dbReference type="EMBL" id="RQFM01000013">
    <property type="protein sequence ID" value="TGK87201.1"/>
    <property type="molecule type" value="Genomic_DNA"/>
</dbReference>
<dbReference type="GO" id="GO:0005886">
    <property type="term" value="C:plasma membrane"/>
    <property type="evidence" value="ECO:0007669"/>
    <property type="project" value="TreeGrafter"/>
</dbReference>
<dbReference type="Gene3D" id="3.30.2090.10">
    <property type="entry name" value="Multidrug efflux transporter AcrB TolC docking domain, DN and DC subdomains"/>
    <property type="match status" value="2"/>
</dbReference>
<evidence type="ECO:0000313" key="5">
    <source>
        <dbReference type="Proteomes" id="UP000297918"/>
    </source>
</evidence>
<feature type="transmembrane region" description="Helical" evidence="1">
    <location>
        <begin position="860"/>
        <end position="878"/>
    </location>
</feature>
<feature type="transmembrane region" description="Helical" evidence="1">
    <location>
        <begin position="363"/>
        <end position="383"/>
    </location>
</feature>
<feature type="transmembrane region" description="Helical" evidence="1">
    <location>
        <begin position="389"/>
        <end position="410"/>
    </location>
</feature>
<feature type="transmembrane region" description="Helical" evidence="1">
    <location>
        <begin position="337"/>
        <end position="356"/>
    </location>
</feature>
<proteinExistence type="predicted"/>
<dbReference type="GO" id="GO:0042910">
    <property type="term" value="F:xenobiotic transmembrane transporter activity"/>
    <property type="evidence" value="ECO:0007669"/>
    <property type="project" value="TreeGrafter"/>
</dbReference>
<keyword evidence="1" id="KW-1133">Transmembrane helix</keyword>
<dbReference type="InterPro" id="IPR001036">
    <property type="entry name" value="Acrflvin-R"/>
</dbReference>
<dbReference type="RefSeq" id="WP_135750092.1">
    <property type="nucleotide sequence ID" value="NZ_RQFL01000032.1"/>
</dbReference>
<feature type="transmembrane region" description="Helical" evidence="1">
    <location>
        <begin position="12"/>
        <end position="31"/>
    </location>
</feature>
<feature type="transmembrane region" description="Helical" evidence="1">
    <location>
        <begin position="915"/>
        <end position="939"/>
    </location>
</feature>
<dbReference type="Proteomes" id="UP000297918">
    <property type="component" value="Unassembled WGS sequence"/>
</dbReference>
<dbReference type="Proteomes" id="UP000297394">
    <property type="component" value="Unassembled WGS sequence"/>
</dbReference>
<feature type="transmembrane region" description="Helical" evidence="1">
    <location>
        <begin position="990"/>
        <end position="1019"/>
    </location>
</feature>
<keyword evidence="1" id="KW-0472">Membrane</keyword>
<feature type="transmembrane region" description="Helical" evidence="1">
    <location>
        <begin position="960"/>
        <end position="984"/>
    </location>
</feature>
<feature type="transmembrane region" description="Helical" evidence="1">
    <location>
        <begin position="466"/>
        <end position="493"/>
    </location>
</feature>
<organism evidence="2 4">
    <name type="scientific">Leptospira bourretii</name>
    <dbReference type="NCBI Taxonomy" id="2484962"/>
    <lineage>
        <taxon>Bacteria</taxon>
        <taxon>Pseudomonadati</taxon>
        <taxon>Spirochaetota</taxon>
        <taxon>Spirochaetia</taxon>
        <taxon>Leptospirales</taxon>
        <taxon>Leptospiraceae</taxon>
        <taxon>Leptospira</taxon>
    </lineage>
</organism>
<dbReference type="SUPFAM" id="SSF82693">
    <property type="entry name" value="Multidrug efflux transporter AcrB pore domain, PN1, PN2, PC1 and PC2 subdomains"/>
    <property type="match status" value="2"/>
</dbReference>
<dbReference type="InterPro" id="IPR027463">
    <property type="entry name" value="AcrB_DN_DC_subdom"/>
</dbReference>
<evidence type="ECO:0000313" key="4">
    <source>
        <dbReference type="Proteomes" id="UP000297394"/>
    </source>
</evidence>
<keyword evidence="1" id="KW-0812">Transmembrane</keyword>
<dbReference type="AlphaFoldDB" id="A0A4R9IGV9"/>
<reference evidence="3" key="1">
    <citation type="submission" date="2018-10" db="EMBL/GenBank/DDBJ databases">
        <authorList>
            <person name="Vincent A.T."/>
            <person name="Schiettekatte O."/>
            <person name="Bourhy P."/>
            <person name="Veyrier F.J."/>
            <person name="Picardeau M."/>
        </authorList>
    </citation>
    <scope>NUCLEOTIDE SEQUENCE</scope>
    <source>
        <strain evidence="3">201800281</strain>
    </source>
</reference>
<dbReference type="Gene3D" id="3.30.70.1320">
    <property type="entry name" value="Multidrug efflux transporter AcrB pore domain like"/>
    <property type="match status" value="1"/>
</dbReference>
<feature type="transmembrane region" description="Helical" evidence="1">
    <location>
        <begin position="533"/>
        <end position="551"/>
    </location>
</feature>
<dbReference type="SUPFAM" id="SSF82866">
    <property type="entry name" value="Multidrug efflux transporter AcrB transmembrane domain"/>
    <property type="match status" value="2"/>
</dbReference>
<dbReference type="EMBL" id="RQFL01000032">
    <property type="protein sequence ID" value="TGK87665.1"/>
    <property type="molecule type" value="Genomic_DNA"/>
</dbReference>
<evidence type="ECO:0000313" key="2">
    <source>
        <dbReference type="EMBL" id="TGK87201.1"/>
    </source>
</evidence>
<comment type="caution">
    <text evidence="2">The sequence shown here is derived from an EMBL/GenBank/DDBJ whole genome shotgun (WGS) entry which is preliminary data.</text>
</comment>
<dbReference type="Gene3D" id="3.30.70.1440">
    <property type="entry name" value="Multidrug efflux transporter AcrB pore domain"/>
    <property type="match status" value="1"/>
</dbReference>
<feature type="transmembrane region" description="Helical" evidence="1">
    <location>
        <begin position="431"/>
        <end position="454"/>
    </location>
</feature>
<protein>
    <submittedName>
        <fullName evidence="2">Efflux RND transporter permease subunit</fullName>
    </submittedName>
</protein>
<evidence type="ECO:0000313" key="3">
    <source>
        <dbReference type="EMBL" id="TGK87665.1"/>
    </source>
</evidence>
<accession>A0A4R9IGV9</accession>
<evidence type="ECO:0000256" key="1">
    <source>
        <dbReference type="SAM" id="Phobius"/>
    </source>
</evidence>
<gene>
    <name evidence="2" type="ORF">EHQ23_07335</name>
    <name evidence="3" type="ORF">EHQ26_19480</name>
</gene>
<keyword evidence="5" id="KW-1185">Reference proteome</keyword>
<dbReference type="Pfam" id="PF00873">
    <property type="entry name" value="ACR_tran"/>
    <property type="match status" value="1"/>
</dbReference>
<reference evidence="4 5" key="2">
    <citation type="journal article" date="2019" name="PLoS Negl. Trop. Dis.">
        <title>Revisiting the worldwide diversity of Leptospira species in the environment.</title>
        <authorList>
            <person name="Vincent A.T."/>
            <person name="Schiettekatte O."/>
            <person name="Bourhy P."/>
            <person name="Veyrier F.J."/>
            <person name="Picardeau M."/>
        </authorList>
    </citation>
    <scope>NUCLEOTIDE SEQUENCE [LARGE SCALE GENOMIC DNA]</scope>
    <source>
        <strain evidence="2 4">201800280</strain>
        <strain evidence="5">201800281</strain>
    </source>
</reference>